<protein>
    <recommendedName>
        <fullName evidence="5">Histidine kinase domain-containing protein</fullName>
    </recommendedName>
</protein>
<evidence type="ECO:0000256" key="2">
    <source>
        <dbReference type="ARBA" id="ARBA00022777"/>
    </source>
</evidence>
<evidence type="ECO:0000313" key="6">
    <source>
        <dbReference type="EMBL" id="GER86201.1"/>
    </source>
</evidence>
<dbReference type="SUPFAM" id="SSF55874">
    <property type="entry name" value="ATPase domain of HSP90 chaperone/DNA topoisomerase II/histidine kinase"/>
    <property type="match status" value="1"/>
</dbReference>
<feature type="transmembrane region" description="Helical" evidence="4">
    <location>
        <begin position="340"/>
        <end position="357"/>
    </location>
</feature>
<feature type="transmembrane region" description="Helical" evidence="4">
    <location>
        <begin position="296"/>
        <end position="319"/>
    </location>
</feature>
<feature type="transmembrane region" description="Helical" evidence="4">
    <location>
        <begin position="12"/>
        <end position="37"/>
    </location>
</feature>
<evidence type="ECO:0000256" key="1">
    <source>
        <dbReference type="ARBA" id="ARBA00022679"/>
    </source>
</evidence>
<evidence type="ECO:0000256" key="4">
    <source>
        <dbReference type="SAM" id="Phobius"/>
    </source>
</evidence>
<keyword evidence="1" id="KW-0808">Transferase</keyword>
<comment type="caution">
    <text evidence="6">The sequence shown here is derived from an EMBL/GenBank/DDBJ whole genome shotgun (WGS) entry which is preliminary data.</text>
</comment>
<dbReference type="AlphaFoldDB" id="A0A5J4KJ64"/>
<feature type="transmembrane region" description="Helical" evidence="4">
    <location>
        <begin position="168"/>
        <end position="190"/>
    </location>
</feature>
<dbReference type="RefSeq" id="WP_151754369.1">
    <property type="nucleotide sequence ID" value="NZ_BKZW01000001.1"/>
</dbReference>
<dbReference type="Proteomes" id="UP000326912">
    <property type="component" value="Unassembled WGS sequence"/>
</dbReference>
<evidence type="ECO:0000256" key="3">
    <source>
        <dbReference type="ARBA" id="ARBA00023012"/>
    </source>
</evidence>
<dbReference type="Gene3D" id="3.30.565.10">
    <property type="entry name" value="Histidine kinase-like ATPase, C-terminal domain"/>
    <property type="match status" value="1"/>
</dbReference>
<dbReference type="InterPro" id="IPR050482">
    <property type="entry name" value="Sensor_HK_TwoCompSys"/>
</dbReference>
<keyword evidence="3" id="KW-0902">Two-component regulatory system</keyword>
<feature type="transmembrane region" description="Helical" evidence="4">
    <location>
        <begin position="87"/>
        <end position="107"/>
    </location>
</feature>
<dbReference type="SMART" id="SM00387">
    <property type="entry name" value="HATPase_c"/>
    <property type="match status" value="1"/>
</dbReference>
<dbReference type="InterPro" id="IPR036890">
    <property type="entry name" value="HATPase_C_sf"/>
</dbReference>
<keyword evidence="4" id="KW-0472">Membrane</keyword>
<dbReference type="GO" id="GO:0016301">
    <property type="term" value="F:kinase activity"/>
    <property type="evidence" value="ECO:0007669"/>
    <property type="project" value="UniProtKB-KW"/>
</dbReference>
<organism evidence="6 7">
    <name type="scientific">Dictyobacter vulcani</name>
    <dbReference type="NCBI Taxonomy" id="2607529"/>
    <lineage>
        <taxon>Bacteria</taxon>
        <taxon>Bacillati</taxon>
        <taxon>Chloroflexota</taxon>
        <taxon>Ktedonobacteria</taxon>
        <taxon>Ktedonobacterales</taxon>
        <taxon>Dictyobacteraceae</taxon>
        <taxon>Dictyobacter</taxon>
    </lineage>
</organism>
<dbReference type="PANTHER" id="PTHR24421">
    <property type="entry name" value="NITRATE/NITRITE SENSOR PROTEIN NARX-RELATED"/>
    <property type="match status" value="1"/>
</dbReference>
<reference evidence="6 7" key="1">
    <citation type="submission" date="2019-10" db="EMBL/GenBank/DDBJ databases">
        <title>Dictyobacter vulcani sp. nov., within the class Ktedonobacteria, isolated from soil of volcanic Mt. Zao.</title>
        <authorList>
            <person name="Zheng Y."/>
            <person name="Wang C.M."/>
            <person name="Sakai Y."/>
            <person name="Abe K."/>
            <person name="Yokota A."/>
            <person name="Yabe S."/>
        </authorList>
    </citation>
    <scope>NUCLEOTIDE SEQUENCE [LARGE SCALE GENOMIC DNA]</scope>
    <source>
        <strain evidence="6 7">W12</strain>
    </source>
</reference>
<accession>A0A5J4KJ64</accession>
<dbReference type="PROSITE" id="PS50109">
    <property type="entry name" value="HIS_KIN"/>
    <property type="match status" value="1"/>
</dbReference>
<proteinExistence type="predicted"/>
<evidence type="ECO:0000259" key="5">
    <source>
        <dbReference type="PROSITE" id="PS50109"/>
    </source>
</evidence>
<dbReference type="EMBL" id="BKZW01000001">
    <property type="protein sequence ID" value="GER86201.1"/>
    <property type="molecule type" value="Genomic_DNA"/>
</dbReference>
<feature type="transmembrane region" description="Helical" evidence="4">
    <location>
        <begin position="44"/>
        <end position="67"/>
    </location>
</feature>
<feature type="transmembrane region" description="Helical" evidence="4">
    <location>
        <begin position="491"/>
        <end position="510"/>
    </location>
</feature>
<evidence type="ECO:0000313" key="7">
    <source>
        <dbReference type="Proteomes" id="UP000326912"/>
    </source>
</evidence>
<name>A0A5J4KJ64_9CHLR</name>
<dbReference type="GO" id="GO:0000160">
    <property type="term" value="P:phosphorelay signal transduction system"/>
    <property type="evidence" value="ECO:0007669"/>
    <property type="project" value="UniProtKB-KW"/>
</dbReference>
<dbReference type="Pfam" id="PF02518">
    <property type="entry name" value="HATPase_c"/>
    <property type="match status" value="1"/>
</dbReference>
<feature type="transmembrane region" description="Helical" evidence="4">
    <location>
        <begin position="363"/>
        <end position="380"/>
    </location>
</feature>
<sequence>MPVLFFHTPALLLQTIALALSIFNLIAFLWLAVTVWLNGDRHSLIARVGVVGLSLAALFFFVHSLLISGPLSKSAGGPVSTDFLWRLIWFPALGVPYIWFVIGLYYASFLNGKWRRRRPVLLLSSAALGCSVLFILLSNQSTFTFKETLFWLAYGSDFDGTRQMSPSFPLVAVPILFLVYVTFCVIGPWFTPARVGRLLTALWRYGIRRARTLSLRRALVDAFWDDQIAVDNLEEPILSWHLARPVLLLAALFMVCLTISLGSMGVWSMINWLNVQSHRPPPTTPVVDLNTIPTSLIILDVYATGCVALIVLLIGYSIVRHGILIERPLARRGFFEQWRGIVIVATTIALFISFLLLSTRSSLGSLLLITMIATGTYALFTWSSYTAHDRYVALLGPFLRSTSVRHWLNTDLQKTEQNMEALFFHLCKEVLEVRCARLVVLAGPVRRSFSYRWSILDAPSLSQELGGTGSNEQILGNGDGKQSLRSGLHNYRIRVMLQGLPVICWVLPIYDELGLVARLYLGPRQNGGAFTNEDMDLAQACGQRMLDTLRDHEAMLAVAGLLRRRVVDVKLLGAQQRRVLHDETLPMLHLALLSLETMRSLNRQEQVEPERFEESLNEVVGSISTVHRQLASMMRAMSTGAPHRLERDGMMTAIHTMLEQDFRQAFDAIEWQVSEETASFIDDVVPPAIAELIFAAVQEALRNAARHARGTDVHRHLKITISATCDPHLEVRVIDDGVGIVGSNSSTTGTGGGLLTHSALLAIAGGNVTVKTAPNEGVCVRIFLPIEALR</sequence>
<keyword evidence="4" id="KW-0812">Transmembrane</keyword>
<dbReference type="InterPro" id="IPR005467">
    <property type="entry name" value="His_kinase_dom"/>
</dbReference>
<feature type="domain" description="Histidine kinase" evidence="5">
    <location>
        <begin position="696"/>
        <end position="788"/>
    </location>
</feature>
<keyword evidence="2" id="KW-0418">Kinase</keyword>
<keyword evidence="7" id="KW-1185">Reference proteome</keyword>
<feature type="transmembrane region" description="Helical" evidence="4">
    <location>
        <begin position="119"/>
        <end position="137"/>
    </location>
</feature>
<feature type="transmembrane region" description="Helical" evidence="4">
    <location>
        <begin position="246"/>
        <end position="270"/>
    </location>
</feature>
<gene>
    <name evidence="6" type="ORF">KDW_03630</name>
</gene>
<keyword evidence="4" id="KW-1133">Transmembrane helix</keyword>
<dbReference type="InterPro" id="IPR003594">
    <property type="entry name" value="HATPase_dom"/>
</dbReference>